<dbReference type="GO" id="GO:0046523">
    <property type="term" value="F:S-methyl-5-thioribose-1-phosphate isomerase activity"/>
    <property type="evidence" value="ECO:0007669"/>
    <property type="project" value="UniProtKB-UniRule"/>
</dbReference>
<dbReference type="InterPro" id="IPR005251">
    <property type="entry name" value="IF-M1Pi"/>
</dbReference>
<dbReference type="AlphaFoldDB" id="A0A7Y0L0A6"/>
<evidence type="ECO:0000313" key="5">
    <source>
        <dbReference type="Proteomes" id="UP000533476"/>
    </source>
</evidence>
<dbReference type="HAMAP" id="MF_01678">
    <property type="entry name" value="Salvage_MtnA"/>
    <property type="match status" value="1"/>
</dbReference>
<evidence type="ECO:0000256" key="3">
    <source>
        <dbReference type="HAMAP-Rule" id="MF_01678"/>
    </source>
</evidence>
<comment type="catalytic activity">
    <reaction evidence="2 3">
        <text>5-(methylsulfanyl)-alpha-D-ribose 1-phosphate = 5-(methylsulfanyl)-D-ribulose 1-phosphate</text>
        <dbReference type="Rhea" id="RHEA:19989"/>
        <dbReference type="ChEBI" id="CHEBI:58533"/>
        <dbReference type="ChEBI" id="CHEBI:58548"/>
        <dbReference type="EC" id="5.3.1.23"/>
    </reaction>
</comment>
<dbReference type="GO" id="GO:0019509">
    <property type="term" value="P:L-methionine salvage from methylthioadenosine"/>
    <property type="evidence" value="ECO:0007669"/>
    <property type="project" value="UniProtKB-UniRule"/>
</dbReference>
<evidence type="ECO:0000256" key="1">
    <source>
        <dbReference type="ARBA" id="ARBA00023235"/>
    </source>
</evidence>
<proteinExistence type="inferred from homology"/>
<keyword evidence="1 3" id="KW-0413">Isomerase</keyword>
<keyword evidence="3" id="KW-0028">Amino-acid biosynthesis</keyword>
<dbReference type="EMBL" id="JABBVZ010000002">
    <property type="protein sequence ID" value="NMP20907.1"/>
    <property type="molecule type" value="Genomic_DNA"/>
</dbReference>
<feature type="active site" description="Proton donor" evidence="3">
    <location>
        <position position="230"/>
    </location>
</feature>
<keyword evidence="3" id="KW-0486">Methionine biosynthesis</keyword>
<feature type="binding site" evidence="3">
    <location>
        <begin position="45"/>
        <end position="47"/>
    </location>
    <ligand>
        <name>substrate</name>
    </ligand>
</feature>
<evidence type="ECO:0000256" key="2">
    <source>
        <dbReference type="ARBA" id="ARBA00052401"/>
    </source>
</evidence>
<dbReference type="InterPro" id="IPR037171">
    <property type="entry name" value="NagB/RpiA_transferase-like"/>
</dbReference>
<dbReference type="PANTHER" id="PTHR43475:SF1">
    <property type="entry name" value="METHYLTHIORIBOSE-1-PHOSPHATE ISOMERASE"/>
    <property type="match status" value="1"/>
</dbReference>
<keyword evidence="5" id="KW-1185">Reference proteome</keyword>
<dbReference type="InterPro" id="IPR011559">
    <property type="entry name" value="Initiation_fac_2B_a/b/d"/>
</dbReference>
<organism evidence="4 5">
    <name type="scientific">Sulfobacillus harzensis</name>
    <dbReference type="NCBI Taxonomy" id="2729629"/>
    <lineage>
        <taxon>Bacteria</taxon>
        <taxon>Bacillati</taxon>
        <taxon>Bacillota</taxon>
        <taxon>Clostridia</taxon>
        <taxon>Eubacteriales</taxon>
        <taxon>Clostridiales Family XVII. Incertae Sedis</taxon>
        <taxon>Sulfobacillus</taxon>
    </lineage>
</organism>
<dbReference type="InterPro" id="IPR000649">
    <property type="entry name" value="IF-2B-related"/>
</dbReference>
<reference evidence="4 5" key="1">
    <citation type="submission" date="2020-04" db="EMBL/GenBank/DDBJ databases">
        <authorList>
            <person name="Zhang R."/>
            <person name="Schippers A."/>
        </authorList>
    </citation>
    <scope>NUCLEOTIDE SEQUENCE [LARGE SCALE GENOMIC DNA]</scope>
    <source>
        <strain evidence="4 5">DSM 109850</strain>
    </source>
</reference>
<dbReference type="SUPFAM" id="SSF100950">
    <property type="entry name" value="NagB/RpiA/CoA transferase-like"/>
    <property type="match status" value="1"/>
</dbReference>
<dbReference type="Gene3D" id="3.40.50.10470">
    <property type="entry name" value="Translation initiation factor eif-2b, domain 2"/>
    <property type="match status" value="1"/>
</dbReference>
<dbReference type="InterPro" id="IPR027363">
    <property type="entry name" value="M1Pi_N"/>
</dbReference>
<comment type="function">
    <text evidence="3">Catalyzes the interconversion of methylthioribose-1-phosphate (MTR-1-P) into methylthioribulose-1-phosphate (MTRu-1-P).</text>
</comment>
<dbReference type="InterPro" id="IPR042529">
    <property type="entry name" value="IF_2B-like_C"/>
</dbReference>
<dbReference type="NCBIfam" id="TIGR00524">
    <property type="entry name" value="eIF-2B_rel"/>
    <property type="match status" value="1"/>
</dbReference>
<dbReference type="PANTHER" id="PTHR43475">
    <property type="entry name" value="METHYLTHIORIBOSE-1-PHOSPHATE ISOMERASE"/>
    <property type="match status" value="1"/>
</dbReference>
<dbReference type="Pfam" id="PF01008">
    <property type="entry name" value="IF-2B"/>
    <property type="match status" value="1"/>
</dbReference>
<protein>
    <recommendedName>
        <fullName evidence="3">Methylthioribose-1-phosphate isomerase</fullName>
        <shortName evidence="3">M1Pi</shortName>
        <shortName evidence="3">MTR-1-P isomerase</shortName>
        <ecNumber evidence="3">5.3.1.23</ecNumber>
    </recommendedName>
    <alternativeName>
        <fullName evidence="3">S-methyl-5-thioribose-1-phosphate isomerase</fullName>
    </alternativeName>
</protein>
<feature type="site" description="Transition state stabilizer" evidence="3">
    <location>
        <position position="150"/>
    </location>
</feature>
<sequence length="347" mass="37188">MIEPIRPTADAVEILDQRALPERMRYIRCTRADMVVDAIQSLAVRGAPAIAVAGLYGLWVEALALAGHTNGTDELEAAKDRIRNARPTAVNLAWAVDKVWATRPGEGSALVRYLRREADALYQEESLRNERMAQFGAALLPPSSRVLTHCNTGSLATIGLGTALGVIRQAYADGRIDQVWVDETRPLLQGSRLTAWELVQDGIPATLITDSMAASLMAQGKVDAVLVGADRIAANGDTANKIGTYGLAVLAHFHHIPFYVVAPLSTIDRTLSSGNAIPIEERAAHEVREIRGQAIAPRDMPVFNPAFDVTPSSLISAIVTDTGVAQGDFETGIAKLLEQEGKGTPDA</sequence>
<gene>
    <name evidence="3 4" type="primary">mtnA</name>
    <name evidence="4" type="ORF">HIJ39_00860</name>
</gene>
<comment type="caution">
    <text evidence="4">The sequence shown here is derived from an EMBL/GenBank/DDBJ whole genome shotgun (WGS) entry which is preliminary data.</text>
</comment>
<dbReference type="NCBIfam" id="TIGR00512">
    <property type="entry name" value="salvage_mtnA"/>
    <property type="match status" value="1"/>
</dbReference>
<feature type="binding site" evidence="3">
    <location>
        <begin position="240"/>
        <end position="241"/>
    </location>
    <ligand>
        <name>substrate</name>
    </ligand>
</feature>
<comment type="pathway">
    <text evidence="3">Amino-acid biosynthesis; L-methionine biosynthesis via salvage pathway; L-methionine from S-methyl-5-thio-alpha-D-ribose 1-phosphate: step 1/6.</text>
</comment>
<accession>A0A7Y0L0A6</accession>
<feature type="binding site" evidence="3">
    <location>
        <position position="189"/>
    </location>
    <ligand>
        <name>substrate</name>
    </ligand>
</feature>
<feature type="binding site" evidence="3">
    <location>
        <position position="86"/>
    </location>
    <ligand>
        <name>substrate</name>
    </ligand>
</feature>
<dbReference type="EC" id="5.3.1.23" evidence="3"/>
<dbReference type="FunFam" id="1.20.120.420:FF:000003">
    <property type="entry name" value="Methylthioribose-1-phosphate isomerase"/>
    <property type="match status" value="1"/>
</dbReference>
<dbReference type="Proteomes" id="UP000533476">
    <property type="component" value="Unassembled WGS sequence"/>
</dbReference>
<evidence type="ECO:0000313" key="4">
    <source>
        <dbReference type="EMBL" id="NMP20907.1"/>
    </source>
</evidence>
<comment type="similarity">
    <text evidence="3">Belongs to the EIF-2B alpha/beta/delta subunits family. MtnA subfamily.</text>
</comment>
<name>A0A7Y0L0A6_9FIRM</name>
<dbReference type="Gene3D" id="1.20.120.420">
    <property type="entry name" value="translation initiation factor eif-2b, domain 1"/>
    <property type="match status" value="1"/>
</dbReference>
<dbReference type="FunFam" id="3.40.50.10470:FF:000006">
    <property type="entry name" value="Methylthioribose-1-phosphate isomerase"/>
    <property type="match status" value="1"/>
</dbReference>
<dbReference type="NCBIfam" id="NF004326">
    <property type="entry name" value="PRK05720.1"/>
    <property type="match status" value="1"/>
</dbReference>
<dbReference type="UniPathway" id="UPA00904">
    <property type="reaction ID" value="UER00874"/>
</dbReference>